<feature type="compositionally biased region" description="Low complexity" evidence="1">
    <location>
        <begin position="800"/>
        <end position="811"/>
    </location>
</feature>
<feature type="compositionally biased region" description="Polar residues" evidence="1">
    <location>
        <begin position="849"/>
        <end position="860"/>
    </location>
</feature>
<evidence type="ECO:0000313" key="3">
    <source>
        <dbReference type="Proteomes" id="UP000664132"/>
    </source>
</evidence>
<reference evidence="2" key="1">
    <citation type="submission" date="2021-02" db="EMBL/GenBank/DDBJ databases">
        <title>Genome sequence Cadophora malorum strain M34.</title>
        <authorList>
            <person name="Stefanovic E."/>
            <person name="Vu D."/>
            <person name="Scully C."/>
            <person name="Dijksterhuis J."/>
            <person name="Roader J."/>
            <person name="Houbraken J."/>
        </authorList>
    </citation>
    <scope>NUCLEOTIDE SEQUENCE</scope>
    <source>
        <strain evidence="2">M34</strain>
    </source>
</reference>
<gene>
    <name evidence="2" type="ORF">IFR04_010623</name>
</gene>
<dbReference type="Proteomes" id="UP000664132">
    <property type="component" value="Unassembled WGS sequence"/>
</dbReference>
<dbReference type="AlphaFoldDB" id="A0A8H7T7F9"/>
<feature type="region of interest" description="Disordered" evidence="1">
    <location>
        <begin position="30"/>
        <end position="94"/>
    </location>
</feature>
<feature type="region of interest" description="Disordered" evidence="1">
    <location>
        <begin position="116"/>
        <end position="138"/>
    </location>
</feature>
<feature type="compositionally biased region" description="Polar residues" evidence="1">
    <location>
        <begin position="42"/>
        <end position="55"/>
    </location>
</feature>
<protein>
    <submittedName>
        <fullName evidence="2">Uncharacterized protein</fullName>
    </submittedName>
</protein>
<feature type="compositionally biased region" description="Polar residues" evidence="1">
    <location>
        <begin position="820"/>
        <end position="839"/>
    </location>
</feature>
<feature type="region of interest" description="Disordered" evidence="1">
    <location>
        <begin position="323"/>
        <end position="350"/>
    </location>
</feature>
<name>A0A8H7T7F9_9HELO</name>
<dbReference type="OrthoDB" id="3559818at2759"/>
<feature type="region of interest" description="Disordered" evidence="1">
    <location>
        <begin position="789"/>
        <end position="888"/>
    </location>
</feature>
<dbReference type="EMBL" id="JAFJYH010000193">
    <property type="protein sequence ID" value="KAG4416220.1"/>
    <property type="molecule type" value="Genomic_DNA"/>
</dbReference>
<keyword evidence="3" id="KW-1185">Reference proteome</keyword>
<evidence type="ECO:0000313" key="2">
    <source>
        <dbReference type="EMBL" id="KAG4416220.1"/>
    </source>
</evidence>
<sequence>MNSETLVVGQLPLSSSQIFADERADLANRSLSEPYRNRRENISNSRPVPNINQASPRPPAVDRAVKPKSQEPRTFTTNIPTAHHQHEGSETREDHPCFVPVNRQSTLQNSLRAVTASPVAQHPQELSPDYTDLKRVPGTDQNIYPRAPISVEFHERYPQLVDFFKQAVDSHKFLKYHTSKINYELRSCGSTPSNAVASIIIFCAEYLFKDLRSLLNSKHIQRQYQPVDASLRDKFQFTLSKPRSQPSAPIIAPFKIVYWRETTTPTQRRSAMEHVVAKSHSFLTMCGSLVKYGDRTSTLGLLVSVDSKLYGLTVDHLFGSQRGEEQSTIANEPDILPDEEDSEDDSAGWPWIDDVQYEDTEVDTRVPDTAGSTISVQVHTKLTMDHGLSEHQGAPMNGHKVDLLYKIDTATPYLDWALIEFDDGYYERPNAFYPDGNPANPKFLRKISPAPKIGEVNVFMISGVSGTRKGVMLKSNSYIGGRWGENLCQAWNVILSDSGRVIDGDCGSLIADQDTLEVYGHVVASNPLGEAYVVPLQNTLNQISNALGAKESSLPDPGLLMNKLVYHYSKAGDSGVADEAKQLLASMEELSSTNGQPDIQEQVRRSPTALPGLNASSMATEELERFGPFSVLIRRRPENIFEDSLESMRNQTIQTRILNEKPNDTNDAQMIVKIIDGSPGPAQEHRQTLPQLPISRMPVLRRRELGESEVRRSDSSSSWSNWTWTTGDPKGWWWRSRKDQNGQLIYDYDTKSRGPETETTSWSNWTWTTGDPKGWWWRSRKDQNGQLIYDYDTQSRGPETETTSSSSRYYTNVRGKESKSSQVAWQPNYTQSSGSSSLREQTRDEASTGHFTGYTSSQKSPVAAQGSYGVIQPMTDFGPAMNSQDDYS</sequence>
<feature type="compositionally biased region" description="Acidic residues" evidence="1">
    <location>
        <begin position="335"/>
        <end position="346"/>
    </location>
</feature>
<organism evidence="2 3">
    <name type="scientific">Cadophora malorum</name>
    <dbReference type="NCBI Taxonomy" id="108018"/>
    <lineage>
        <taxon>Eukaryota</taxon>
        <taxon>Fungi</taxon>
        <taxon>Dikarya</taxon>
        <taxon>Ascomycota</taxon>
        <taxon>Pezizomycotina</taxon>
        <taxon>Leotiomycetes</taxon>
        <taxon>Helotiales</taxon>
        <taxon>Ploettnerulaceae</taxon>
        <taxon>Cadophora</taxon>
    </lineage>
</organism>
<comment type="caution">
    <text evidence="2">The sequence shown here is derived from an EMBL/GenBank/DDBJ whole genome shotgun (WGS) entry which is preliminary data.</text>
</comment>
<accession>A0A8H7T7F9</accession>
<feature type="compositionally biased region" description="Basic and acidic residues" evidence="1">
    <location>
        <begin position="84"/>
        <end position="94"/>
    </location>
</feature>
<proteinExistence type="predicted"/>
<evidence type="ECO:0000256" key="1">
    <source>
        <dbReference type="SAM" id="MobiDB-lite"/>
    </source>
</evidence>